<gene>
    <name evidence="2" type="ORF">AWR27_18895</name>
</gene>
<keyword evidence="1" id="KW-0812">Transmembrane</keyword>
<accession>A0A1P9X0U8</accession>
<dbReference type="EMBL" id="CP014263">
    <property type="protein sequence ID" value="AQG81205.1"/>
    <property type="molecule type" value="Genomic_DNA"/>
</dbReference>
<proteinExistence type="predicted"/>
<sequence>MFLRYPEAKTNLLLTGAREIKEGDLYVLKKRVHIRSPFAVTTKDRKANVLLLAFVFEVVLASGVATVQYGRARATRLCS</sequence>
<evidence type="ECO:0000313" key="2">
    <source>
        <dbReference type="EMBL" id="AQG81205.1"/>
    </source>
</evidence>
<protein>
    <submittedName>
        <fullName evidence="2">Uncharacterized protein</fullName>
    </submittedName>
</protein>
<evidence type="ECO:0000313" key="3">
    <source>
        <dbReference type="Proteomes" id="UP000187941"/>
    </source>
</evidence>
<organism evidence="2 3">
    <name type="scientific">Spirosoma montaniterrae</name>
    <dbReference type="NCBI Taxonomy" id="1178516"/>
    <lineage>
        <taxon>Bacteria</taxon>
        <taxon>Pseudomonadati</taxon>
        <taxon>Bacteroidota</taxon>
        <taxon>Cytophagia</taxon>
        <taxon>Cytophagales</taxon>
        <taxon>Cytophagaceae</taxon>
        <taxon>Spirosoma</taxon>
    </lineage>
</organism>
<dbReference type="AlphaFoldDB" id="A0A1P9X0U8"/>
<dbReference type="KEGG" id="smon:AWR27_18895"/>
<keyword evidence="1" id="KW-1133">Transmembrane helix</keyword>
<name>A0A1P9X0U8_9BACT</name>
<keyword evidence="1" id="KW-0472">Membrane</keyword>
<dbReference type="STRING" id="1178516.AWR27_18895"/>
<evidence type="ECO:0000256" key="1">
    <source>
        <dbReference type="SAM" id="Phobius"/>
    </source>
</evidence>
<dbReference type="RefSeq" id="WP_077132667.1">
    <property type="nucleotide sequence ID" value="NZ_CP014263.1"/>
</dbReference>
<keyword evidence="3" id="KW-1185">Reference proteome</keyword>
<reference evidence="2 3" key="1">
    <citation type="submission" date="2016-01" db="EMBL/GenBank/DDBJ databases">
        <authorList>
            <person name="Oliw E.H."/>
        </authorList>
    </citation>
    <scope>NUCLEOTIDE SEQUENCE [LARGE SCALE GENOMIC DNA]</scope>
    <source>
        <strain evidence="2 3">DY10</strain>
    </source>
</reference>
<dbReference type="Proteomes" id="UP000187941">
    <property type="component" value="Chromosome"/>
</dbReference>
<feature type="transmembrane region" description="Helical" evidence="1">
    <location>
        <begin position="47"/>
        <end position="67"/>
    </location>
</feature>